<proteinExistence type="predicted"/>
<organism evidence="1 2">
    <name type="scientific">Pararge aegeria aegeria</name>
    <dbReference type="NCBI Taxonomy" id="348720"/>
    <lineage>
        <taxon>Eukaryota</taxon>
        <taxon>Metazoa</taxon>
        <taxon>Ecdysozoa</taxon>
        <taxon>Arthropoda</taxon>
        <taxon>Hexapoda</taxon>
        <taxon>Insecta</taxon>
        <taxon>Pterygota</taxon>
        <taxon>Neoptera</taxon>
        <taxon>Endopterygota</taxon>
        <taxon>Lepidoptera</taxon>
        <taxon>Glossata</taxon>
        <taxon>Ditrysia</taxon>
        <taxon>Papilionoidea</taxon>
        <taxon>Nymphalidae</taxon>
        <taxon>Satyrinae</taxon>
        <taxon>Satyrini</taxon>
        <taxon>Parargina</taxon>
        <taxon>Pararge</taxon>
    </lineage>
</organism>
<gene>
    <name evidence="1" type="primary">jg18073</name>
    <name evidence="1" type="ORF">PAEG_LOCUS16647</name>
</gene>
<evidence type="ECO:0000313" key="2">
    <source>
        <dbReference type="Proteomes" id="UP000838756"/>
    </source>
</evidence>
<dbReference type="EMBL" id="CAKXAJ010025468">
    <property type="protein sequence ID" value="CAH2240028.1"/>
    <property type="molecule type" value="Genomic_DNA"/>
</dbReference>
<dbReference type="Proteomes" id="UP000838756">
    <property type="component" value="Unassembled WGS sequence"/>
</dbReference>
<accession>A0A8S4RQL1</accession>
<name>A0A8S4RQL1_9NEOP</name>
<protein>
    <submittedName>
        <fullName evidence="1">Jg18073 protein</fullName>
    </submittedName>
</protein>
<reference evidence="1" key="1">
    <citation type="submission" date="2022-03" db="EMBL/GenBank/DDBJ databases">
        <authorList>
            <person name="Lindestad O."/>
        </authorList>
    </citation>
    <scope>NUCLEOTIDE SEQUENCE</scope>
</reference>
<comment type="caution">
    <text evidence="1">The sequence shown here is derived from an EMBL/GenBank/DDBJ whole genome shotgun (WGS) entry which is preliminary data.</text>
</comment>
<evidence type="ECO:0000313" key="1">
    <source>
        <dbReference type="EMBL" id="CAH2240028.1"/>
    </source>
</evidence>
<sequence length="87" mass="9233">MDINNAMQNKLRAGDRHMAHLMDTIAHEQTNTQVVQGTHPGKCCPVPVSGGRSASASSCPRSPCAVTYPTPHYKGQDEPAISSAICT</sequence>
<keyword evidence="2" id="KW-1185">Reference proteome</keyword>
<dbReference type="AlphaFoldDB" id="A0A8S4RQL1"/>